<dbReference type="InterPro" id="IPR001878">
    <property type="entry name" value="Znf_CCHC"/>
</dbReference>
<dbReference type="PROSITE" id="PS50158">
    <property type="entry name" value="ZF_CCHC"/>
    <property type="match status" value="1"/>
</dbReference>
<sequence>MEEIVKKLGPTDLATLMQFMRMSTGESATRPPSVKVELPPIDLKLDGPATYLSWSRRVRYTLTGRNMEGFLTGDRVEPIEGATGRDEWKSTHMLVYIWLLNSMVPSIAATVDGIEKGDRTVQEYSIELERLWLEHDHFSPRASCKDPECKEREALVQERTMLFLQGLAPAFEQRTAMLLAQTKIPSLEEAVSAMIQEESRIKLQVGTGGPLGVKSALAVSNLGNTGARVETRECYNCGEVGHLKQTCTKPPKDRNSGGRGQTGGCGRGRGSRRGGGRGGYRANLMVADDEGEADVVFTDEDHELLEMLKRKQRVAVDGDRKGASKDAFASSRGNFASYAHSAKGTYDTHALASISTSRSPEWIVDSGASRHVTGTASEFLSYSHLAVPESIQTADGTAQPVVGKGTVRCTDYMTLSNVLHAPSFPVNLLSISAIILHLKCVVIFDIPKVIFLEKGSGRRLGIGTWHSGLWYLDKEGMDSALTSMVESVGVGGVGQSVDDVLLLHHRRMGHSSFSLLSHLYPSLYEKANKQKLVCDACEFGKLTRSSYKGHVCWSPVEKRLFVSMDVIFREFEPYYTLEVNSPFGDSPETSGMRREGESRSSNGERQVHVPCTIVVEESVEEPEDEEEEIEPEGGETHAQGELRVYTRRRQNNLKVPVVPVVPASPLSRPTTTPETPTPSTSDSNYTSDMIPLPSPNPVILRRTSRRNAGHPPDRFGFPHDIAQLVALPREENGEMSGK</sequence>
<dbReference type="Gene3D" id="4.10.60.10">
    <property type="entry name" value="Zinc finger, CCHC-type"/>
    <property type="match status" value="1"/>
</dbReference>
<dbReference type="SMART" id="SM00343">
    <property type="entry name" value="ZnF_C2HC"/>
    <property type="match status" value="1"/>
</dbReference>
<dbReference type="OrthoDB" id="687178at2759"/>
<keyword evidence="1" id="KW-0863">Zinc-finger</keyword>
<dbReference type="GO" id="GO:0003676">
    <property type="term" value="F:nucleic acid binding"/>
    <property type="evidence" value="ECO:0007669"/>
    <property type="project" value="InterPro"/>
</dbReference>
<feature type="compositionally biased region" description="Gly residues" evidence="2">
    <location>
        <begin position="257"/>
        <end position="268"/>
    </location>
</feature>
<dbReference type="Pfam" id="PF13976">
    <property type="entry name" value="gag_pre-integrs"/>
    <property type="match status" value="1"/>
</dbReference>
<dbReference type="GO" id="GO:0008270">
    <property type="term" value="F:zinc ion binding"/>
    <property type="evidence" value="ECO:0007669"/>
    <property type="project" value="UniProtKB-KW"/>
</dbReference>
<dbReference type="InterPro" id="IPR036875">
    <property type="entry name" value="Znf_CCHC_sf"/>
</dbReference>
<keyword evidence="1" id="KW-0862">Zinc</keyword>
<dbReference type="EMBL" id="JADGMS010000011">
    <property type="protein sequence ID" value="KAF9673136.1"/>
    <property type="molecule type" value="Genomic_DNA"/>
</dbReference>
<dbReference type="InterPro" id="IPR054722">
    <property type="entry name" value="PolX-like_BBD"/>
</dbReference>
<feature type="region of interest" description="Disordered" evidence="2">
    <location>
        <begin position="245"/>
        <end position="279"/>
    </location>
</feature>
<accession>A0A835JPE0</accession>
<dbReference type="PANTHER" id="PTHR47481">
    <property type="match status" value="1"/>
</dbReference>
<evidence type="ECO:0000313" key="5">
    <source>
        <dbReference type="Proteomes" id="UP000657918"/>
    </source>
</evidence>
<dbReference type="Pfam" id="PF00098">
    <property type="entry name" value="zf-CCHC"/>
    <property type="match status" value="1"/>
</dbReference>
<feature type="domain" description="CCHC-type" evidence="3">
    <location>
        <begin position="234"/>
        <end position="249"/>
    </location>
</feature>
<organism evidence="4 5">
    <name type="scientific">Salix dunnii</name>
    <dbReference type="NCBI Taxonomy" id="1413687"/>
    <lineage>
        <taxon>Eukaryota</taxon>
        <taxon>Viridiplantae</taxon>
        <taxon>Streptophyta</taxon>
        <taxon>Embryophyta</taxon>
        <taxon>Tracheophyta</taxon>
        <taxon>Spermatophyta</taxon>
        <taxon>Magnoliopsida</taxon>
        <taxon>eudicotyledons</taxon>
        <taxon>Gunneridae</taxon>
        <taxon>Pentapetalae</taxon>
        <taxon>rosids</taxon>
        <taxon>fabids</taxon>
        <taxon>Malpighiales</taxon>
        <taxon>Salicaceae</taxon>
        <taxon>Saliceae</taxon>
        <taxon>Salix</taxon>
    </lineage>
</organism>
<dbReference type="AlphaFoldDB" id="A0A835JPE0"/>
<proteinExistence type="predicted"/>
<dbReference type="InterPro" id="IPR025724">
    <property type="entry name" value="GAG-pre-integrase_dom"/>
</dbReference>
<comment type="caution">
    <text evidence="4">The sequence shown here is derived from an EMBL/GenBank/DDBJ whole genome shotgun (WGS) entry which is preliminary data.</text>
</comment>
<keyword evidence="5" id="KW-1185">Reference proteome</keyword>
<dbReference type="SUPFAM" id="SSF57756">
    <property type="entry name" value="Retrovirus zinc finger-like domains"/>
    <property type="match status" value="1"/>
</dbReference>
<evidence type="ECO:0000313" key="4">
    <source>
        <dbReference type="EMBL" id="KAF9673136.1"/>
    </source>
</evidence>
<evidence type="ECO:0000256" key="2">
    <source>
        <dbReference type="SAM" id="MobiDB-lite"/>
    </source>
</evidence>
<name>A0A835JPE0_9ROSI</name>
<protein>
    <recommendedName>
        <fullName evidence="3">CCHC-type domain-containing protein</fullName>
    </recommendedName>
</protein>
<keyword evidence="1" id="KW-0479">Metal-binding</keyword>
<dbReference type="PANTHER" id="PTHR47481:SF41">
    <property type="entry name" value="COPIA-LIKE POLYPROTEIN_RETROTRANSPOSON"/>
    <property type="match status" value="1"/>
</dbReference>
<dbReference type="Proteomes" id="UP000657918">
    <property type="component" value="Chromosome 11"/>
</dbReference>
<reference evidence="4 5" key="1">
    <citation type="submission" date="2020-10" db="EMBL/GenBank/DDBJ databases">
        <title>Plant Genome Project.</title>
        <authorList>
            <person name="Zhang R.-G."/>
        </authorList>
    </citation>
    <scope>NUCLEOTIDE SEQUENCE [LARGE SCALE GENOMIC DNA]</scope>
    <source>
        <strain evidence="4">FAFU-HL-1</strain>
        <tissue evidence="4">Leaf</tissue>
    </source>
</reference>
<feature type="compositionally biased region" description="Acidic residues" evidence="2">
    <location>
        <begin position="617"/>
        <end position="633"/>
    </location>
</feature>
<evidence type="ECO:0000256" key="1">
    <source>
        <dbReference type="PROSITE-ProRule" id="PRU00047"/>
    </source>
</evidence>
<feature type="region of interest" description="Disordered" evidence="2">
    <location>
        <begin position="661"/>
        <end position="718"/>
    </location>
</feature>
<dbReference type="Pfam" id="PF22936">
    <property type="entry name" value="Pol_BBD"/>
    <property type="match status" value="1"/>
</dbReference>
<evidence type="ECO:0000259" key="3">
    <source>
        <dbReference type="PROSITE" id="PS50158"/>
    </source>
</evidence>
<feature type="compositionally biased region" description="Low complexity" evidence="2">
    <location>
        <begin position="661"/>
        <end position="683"/>
    </location>
</feature>
<gene>
    <name evidence="4" type="ORF">SADUNF_Sadunf11G0117200</name>
</gene>
<feature type="region of interest" description="Disordered" evidence="2">
    <location>
        <begin position="579"/>
        <end position="641"/>
    </location>
</feature>